<gene>
    <name evidence="2" type="ORF">TIFTF001_036445</name>
</gene>
<evidence type="ECO:0000313" key="2">
    <source>
        <dbReference type="EMBL" id="GMN67380.1"/>
    </source>
</evidence>
<accession>A0AA88E4D5</accession>
<sequence length="62" mass="6603">MTGEEGDAAELVKRRRMTSPNSETAATVIPPKEDSLTDLELFLPDQAAEAEPSSGTCSPTRP</sequence>
<dbReference type="EMBL" id="BTGU01000442">
    <property type="protein sequence ID" value="GMN67380.1"/>
    <property type="molecule type" value="Genomic_DNA"/>
</dbReference>
<reference evidence="2" key="1">
    <citation type="submission" date="2023-07" db="EMBL/GenBank/DDBJ databases">
        <title>draft genome sequence of fig (Ficus carica).</title>
        <authorList>
            <person name="Takahashi T."/>
            <person name="Nishimura K."/>
        </authorList>
    </citation>
    <scope>NUCLEOTIDE SEQUENCE</scope>
</reference>
<feature type="region of interest" description="Disordered" evidence="1">
    <location>
        <begin position="1"/>
        <end position="34"/>
    </location>
</feature>
<evidence type="ECO:0000256" key="1">
    <source>
        <dbReference type="SAM" id="MobiDB-lite"/>
    </source>
</evidence>
<protein>
    <submittedName>
        <fullName evidence="2">Uncharacterized protein</fullName>
    </submittedName>
</protein>
<organism evidence="2 3">
    <name type="scientific">Ficus carica</name>
    <name type="common">Common fig</name>
    <dbReference type="NCBI Taxonomy" id="3494"/>
    <lineage>
        <taxon>Eukaryota</taxon>
        <taxon>Viridiplantae</taxon>
        <taxon>Streptophyta</taxon>
        <taxon>Embryophyta</taxon>
        <taxon>Tracheophyta</taxon>
        <taxon>Spermatophyta</taxon>
        <taxon>Magnoliopsida</taxon>
        <taxon>eudicotyledons</taxon>
        <taxon>Gunneridae</taxon>
        <taxon>Pentapetalae</taxon>
        <taxon>rosids</taxon>
        <taxon>fabids</taxon>
        <taxon>Rosales</taxon>
        <taxon>Moraceae</taxon>
        <taxon>Ficeae</taxon>
        <taxon>Ficus</taxon>
    </lineage>
</organism>
<evidence type="ECO:0000313" key="3">
    <source>
        <dbReference type="Proteomes" id="UP001187192"/>
    </source>
</evidence>
<dbReference type="Gramene" id="FCD_00029494-RA">
    <property type="protein sequence ID" value="FCD_00029494-RA:cds"/>
    <property type="gene ID" value="FCD_00029494"/>
</dbReference>
<proteinExistence type="predicted"/>
<dbReference type="Proteomes" id="UP001187192">
    <property type="component" value="Unassembled WGS sequence"/>
</dbReference>
<comment type="caution">
    <text evidence="2">The sequence shown here is derived from an EMBL/GenBank/DDBJ whole genome shotgun (WGS) entry which is preliminary data.</text>
</comment>
<dbReference type="AlphaFoldDB" id="A0AA88E4D5"/>
<keyword evidence="3" id="KW-1185">Reference proteome</keyword>
<name>A0AA88E4D5_FICCA</name>